<gene>
    <name evidence="1" type="ORF">SAMN04487850_2382</name>
</gene>
<reference evidence="1 2" key="1">
    <citation type="submission" date="2016-10" db="EMBL/GenBank/DDBJ databases">
        <authorList>
            <person name="de Groot N.N."/>
        </authorList>
    </citation>
    <scope>NUCLEOTIDE SEQUENCE [LARGE SCALE GENOMIC DNA]</scope>
    <source>
        <strain evidence="1 2">TC2-24</strain>
    </source>
</reference>
<dbReference type="Pfam" id="PF07676">
    <property type="entry name" value="PD40"/>
    <property type="match status" value="1"/>
</dbReference>
<evidence type="ECO:0000313" key="2">
    <source>
        <dbReference type="Proteomes" id="UP000199373"/>
    </source>
</evidence>
<name>A0A1I0QDS1_9BACT</name>
<protein>
    <submittedName>
        <fullName evidence="1">WD40-like Beta Propeller Repeat</fullName>
    </submittedName>
</protein>
<accession>A0A1I0QDS1</accession>
<dbReference type="InterPro" id="IPR011659">
    <property type="entry name" value="WD40"/>
</dbReference>
<dbReference type="InterPro" id="IPR011042">
    <property type="entry name" value="6-blade_b-propeller_TolB-like"/>
</dbReference>
<dbReference type="Gene3D" id="2.120.10.30">
    <property type="entry name" value="TolB, C-terminal domain"/>
    <property type="match status" value="2"/>
</dbReference>
<dbReference type="AlphaFoldDB" id="A0A1I0QDS1"/>
<proteinExistence type="predicted"/>
<evidence type="ECO:0000313" key="1">
    <source>
        <dbReference type="EMBL" id="SEW25196.1"/>
    </source>
</evidence>
<dbReference type="RefSeq" id="WP_091916917.1">
    <property type="nucleotide sequence ID" value="NZ_FOIQ01000006.1"/>
</dbReference>
<sequence>MKKISYIFDISHRTRSRSTKFEPCRLCSCLFAFFFLLLFAACTETVSDAKQEAEQPHIYPDYIGVTIPVNIAPLCFNMVDETALCIDAVIADHHGHYLHSQGEESVDFDLDDWHTLLGQNRGDSLSVTVSAKYADGWHTYHPFSIYVSPDSIDYGICYRLIEPGYEVWSKMGIYERDLSSFDERPLIENTQFEGCVNCHSFNRGNPADMSLHVRGPHGATLLRQDNGPITAYNTKTDQTLGFCVYPYWHPSGRYIAYSTNATSQLFHSANHNRIEVFDTASDLQVYDVDKNELLLSPLLKQDSVYETFPVFSSDGRSLFFCAAQALHEGSHQLDSIHYNLCRIDFDPTTGKFGSRIDTIVDAKAQRKSVSFPRPSYDGRFLCYTLADYGQFSIWHHEADLCLLDLSTGQSRPMAEANSEDTESFHNWSTNSRWIVFSSRRDDGLFTRLYFCHVDAKGIISKAFMLPQRNPRRFYRERFLSFNVPDFIISPTRFDSHKASRIINDKSRKDFGVRQVPM</sequence>
<dbReference type="SUPFAM" id="SSF82171">
    <property type="entry name" value="DPP6 N-terminal domain-like"/>
    <property type="match status" value="1"/>
</dbReference>
<dbReference type="EMBL" id="FOIQ01000006">
    <property type="protein sequence ID" value="SEW25196.1"/>
    <property type="molecule type" value="Genomic_DNA"/>
</dbReference>
<dbReference type="Proteomes" id="UP000199373">
    <property type="component" value="Unassembled WGS sequence"/>
</dbReference>
<keyword evidence="2" id="KW-1185">Reference proteome</keyword>
<organism evidence="1 2">
    <name type="scientific">Prevotella aff. ruminicola Tc2-24</name>
    <dbReference type="NCBI Taxonomy" id="81582"/>
    <lineage>
        <taxon>Bacteria</taxon>
        <taxon>Pseudomonadati</taxon>
        <taxon>Bacteroidota</taxon>
        <taxon>Bacteroidia</taxon>
        <taxon>Bacteroidales</taxon>
        <taxon>Prevotellaceae</taxon>
        <taxon>Prevotella</taxon>
    </lineage>
</organism>